<sequence length="612" mass="70670">MVSLTKFRIKNYKSINDSGEVYLSSDNITVLAGMNESGKTSVLEALEDFNVGKTIRESARPISSKLDPEISLFFKINIEEVKKIKEMPDLYLKNCFSEDIELEVKKVGSNYFLESNDISECLENYNSEIIDIIVEIENEINYIGKHVDVVFPTVFSNAEEFRKLMDQKIKDGKSKIEDFEEETKTRLNALFDDAKKYALEFSDYDELIKKYIENVVKKEYIPNFIIFETYKDSKIPNIIPFANLETDEFIKDLQKVSNLDINLIKSTDRQGKKNHNGAINLDLQKDYGKYWTQSESNLEITWDNNNVEFWVKEDNTSYMPEQRSKGKQWHLAFYIRITARSKEGKNNILLIDEPGLFLHAQAQEDIIHKLEDASSNMGIIYTTHSPYLLKELHRIKLVEWDEKKGTKIQNKCWANSKKDTITPILTAIGENMAGGLRADKKNSFVVEGITDYLYIQAFKKLFDSKLDFEMIPGCGKNIPSIASILVGWKLDPFFIFDKDRDGKGYKKELTEKLLIPKDRFLFILDQDDKDIEDVFAEVDFKKLVLEDESAKIGKSLSTYLKKIGKSKTILAQNFLNNVDKGKISKDDLSKETLKNVDRIFNWISEKLNSANN</sequence>
<dbReference type="InterPro" id="IPR027417">
    <property type="entry name" value="P-loop_NTPase"/>
</dbReference>
<feature type="domain" description="Endonuclease GajA/Old nuclease/RecF-like AAA" evidence="1">
    <location>
        <begin position="4"/>
        <end position="388"/>
    </location>
</feature>
<dbReference type="PANTHER" id="PTHR43581:SF4">
    <property type="entry name" value="ATP_GTP PHOSPHATASE"/>
    <property type="match status" value="1"/>
</dbReference>
<dbReference type="KEGG" id="mmad:MMJJ_05330"/>
<dbReference type="GeneID" id="36101624"/>
<dbReference type="InterPro" id="IPR051396">
    <property type="entry name" value="Bact_Antivir_Def_Nuclease"/>
</dbReference>
<dbReference type="Proteomes" id="UP000239462">
    <property type="component" value="Chromosome"/>
</dbReference>
<dbReference type="SUPFAM" id="SSF52540">
    <property type="entry name" value="P-loop containing nucleoside triphosphate hydrolases"/>
    <property type="match status" value="1"/>
</dbReference>
<dbReference type="EMBL" id="CP026606">
    <property type="protein sequence ID" value="AVB75950.1"/>
    <property type="molecule type" value="Genomic_DNA"/>
</dbReference>
<proteinExistence type="predicted"/>
<accession>A0A2L1C9Q4</accession>
<dbReference type="AlphaFoldDB" id="A0A2L1C9Q4"/>
<dbReference type="PANTHER" id="PTHR43581">
    <property type="entry name" value="ATP/GTP PHOSPHATASE"/>
    <property type="match status" value="1"/>
</dbReference>
<evidence type="ECO:0000313" key="3">
    <source>
        <dbReference type="Proteomes" id="UP000239462"/>
    </source>
</evidence>
<dbReference type="Pfam" id="PF13175">
    <property type="entry name" value="AAA_15"/>
    <property type="match status" value="1"/>
</dbReference>
<gene>
    <name evidence="2" type="ORF">MMJJ_05330</name>
</gene>
<dbReference type="RefSeq" id="WP_104837565.1">
    <property type="nucleotide sequence ID" value="NZ_CP026606.1"/>
</dbReference>
<evidence type="ECO:0000259" key="1">
    <source>
        <dbReference type="Pfam" id="PF13175"/>
    </source>
</evidence>
<dbReference type="Gene3D" id="3.40.50.300">
    <property type="entry name" value="P-loop containing nucleotide triphosphate hydrolases"/>
    <property type="match status" value="1"/>
</dbReference>
<evidence type="ECO:0000313" key="2">
    <source>
        <dbReference type="EMBL" id="AVB75950.1"/>
    </source>
</evidence>
<reference evidence="3" key="1">
    <citation type="journal article" date="2018" name="Genome Announc.">
        <title>Complete Genome Sequence of the Methanococcus maripaludis Type Strain JJ (DSM 2067), a Model for Selenoprotein Synthesis in Archaea.</title>
        <authorList>
            <person name="Poehlein A."/>
            <person name="Heym D."/>
            <person name="Quitzke V."/>
            <person name="Fersch J."/>
            <person name="Daniel R."/>
            <person name="Rother M."/>
        </authorList>
    </citation>
    <scope>NUCLEOTIDE SEQUENCE [LARGE SCALE GENOMIC DNA]</scope>
    <source>
        <strain evidence="3">DSM 2067</strain>
    </source>
</reference>
<protein>
    <submittedName>
        <fullName evidence="2">Recombination protein F</fullName>
    </submittedName>
</protein>
<dbReference type="InterPro" id="IPR041685">
    <property type="entry name" value="AAA_GajA/Old/RecF-like"/>
</dbReference>
<organism evidence="2 3">
    <name type="scientific">Methanococcus maripaludis</name>
    <name type="common">Methanococcus deltae</name>
    <dbReference type="NCBI Taxonomy" id="39152"/>
    <lineage>
        <taxon>Archaea</taxon>
        <taxon>Methanobacteriati</taxon>
        <taxon>Methanobacteriota</taxon>
        <taxon>Methanomada group</taxon>
        <taxon>Methanococci</taxon>
        <taxon>Methanococcales</taxon>
        <taxon>Methanococcaceae</taxon>
        <taxon>Methanococcus</taxon>
    </lineage>
</organism>
<name>A0A2L1C9Q4_METMI</name>